<dbReference type="EMBL" id="JAOWKX010000006">
    <property type="protein sequence ID" value="MCV2885433.1"/>
    <property type="molecule type" value="Genomic_DNA"/>
</dbReference>
<evidence type="ECO:0000256" key="5">
    <source>
        <dbReference type="ARBA" id="ARBA00029758"/>
    </source>
</evidence>
<accession>A0ABT3A9X9</accession>
<evidence type="ECO:0000256" key="4">
    <source>
        <dbReference type="ARBA" id="ARBA00019595"/>
    </source>
</evidence>
<evidence type="ECO:0000256" key="6">
    <source>
        <dbReference type="ARBA" id="ARBA00031424"/>
    </source>
</evidence>
<dbReference type="RefSeq" id="WP_263712725.1">
    <property type="nucleotide sequence ID" value="NZ_JAOWKX010000006.1"/>
</dbReference>
<dbReference type="Pfam" id="PF00908">
    <property type="entry name" value="dTDP_sugar_isom"/>
    <property type="match status" value="1"/>
</dbReference>
<keyword evidence="9" id="KW-1185">Reference proteome</keyword>
<evidence type="ECO:0000256" key="2">
    <source>
        <dbReference type="ARBA" id="ARBA00001997"/>
    </source>
</evidence>
<reference evidence="8 9" key="1">
    <citation type="submission" date="2022-10" db="EMBL/GenBank/DDBJ databases">
        <title>Aestuariibacter sp. AA17 isolated from Montipora capitata coral fragment.</title>
        <authorList>
            <person name="Emsley S.A."/>
            <person name="Pfannmuller K.M."/>
            <person name="Loughran R.M."/>
            <person name="Shlafstein M."/>
            <person name="Papke E."/>
            <person name="Saw J.H."/>
            <person name="Ushijima B."/>
            <person name="Videau P."/>
        </authorList>
    </citation>
    <scope>NUCLEOTIDE SEQUENCE [LARGE SCALE GENOMIC DNA]</scope>
    <source>
        <strain evidence="8 9">AA17</strain>
    </source>
</reference>
<evidence type="ECO:0000256" key="3">
    <source>
        <dbReference type="ARBA" id="ARBA00012098"/>
    </source>
</evidence>
<dbReference type="PANTHER" id="PTHR21047">
    <property type="entry name" value="DTDP-6-DEOXY-D-GLUCOSE-3,5 EPIMERASE"/>
    <property type="match status" value="1"/>
</dbReference>
<dbReference type="PANTHER" id="PTHR21047:SF2">
    <property type="entry name" value="THYMIDINE DIPHOSPHO-4-KETO-RHAMNOSE 3,5-EPIMERASE"/>
    <property type="match status" value="1"/>
</dbReference>
<evidence type="ECO:0000313" key="8">
    <source>
        <dbReference type="EMBL" id="MCV2885433.1"/>
    </source>
</evidence>
<dbReference type="InterPro" id="IPR014710">
    <property type="entry name" value="RmlC-like_jellyroll"/>
</dbReference>
<gene>
    <name evidence="8" type="ORF">OE749_12080</name>
</gene>
<dbReference type="InterPro" id="IPR000888">
    <property type="entry name" value="RmlC-like"/>
</dbReference>
<dbReference type="Proteomes" id="UP001652504">
    <property type="component" value="Unassembled WGS sequence"/>
</dbReference>
<organism evidence="8 9">
    <name type="scientific">Fluctibacter corallii</name>
    <dbReference type="NCBI Taxonomy" id="2984329"/>
    <lineage>
        <taxon>Bacteria</taxon>
        <taxon>Pseudomonadati</taxon>
        <taxon>Pseudomonadota</taxon>
        <taxon>Gammaproteobacteria</taxon>
        <taxon>Alteromonadales</taxon>
        <taxon>Alteromonadaceae</taxon>
        <taxon>Fluctibacter</taxon>
    </lineage>
</organism>
<evidence type="ECO:0000256" key="7">
    <source>
        <dbReference type="ARBA" id="ARBA00033311"/>
    </source>
</evidence>
<dbReference type="EC" id="5.1.3.13" evidence="3"/>
<evidence type="ECO:0000256" key="1">
    <source>
        <dbReference type="ARBA" id="ARBA00001298"/>
    </source>
</evidence>
<comment type="catalytic activity">
    <reaction evidence="1">
        <text>dTDP-4-dehydro-6-deoxy-alpha-D-glucose = dTDP-4-dehydro-beta-L-rhamnose</text>
        <dbReference type="Rhea" id="RHEA:16969"/>
        <dbReference type="ChEBI" id="CHEBI:57649"/>
        <dbReference type="ChEBI" id="CHEBI:62830"/>
        <dbReference type="EC" id="5.1.3.13"/>
    </reaction>
</comment>
<dbReference type="InterPro" id="IPR011051">
    <property type="entry name" value="RmlC_Cupin_sf"/>
</dbReference>
<dbReference type="Gene3D" id="2.60.120.10">
    <property type="entry name" value="Jelly Rolls"/>
    <property type="match status" value="1"/>
</dbReference>
<sequence length="178" mass="20523">MNKVALNIDGAYLLQQTRHEDERGYFSRSYCKSTMQSQSLATTVIQQSESYNKKPFTLRGMHFQSAPYEEVKLIRCLQGKLYDVILDLRPDSPTYLQHYATELSAFDGQMIYVPKGVAHGFMTLQKNTVIGYSMLEGEYSAEHASGVRWNDSAFNIAWPEYSNIVISERDRSYKDYIE</sequence>
<name>A0ABT3A9X9_9ALTE</name>
<dbReference type="SUPFAM" id="SSF51182">
    <property type="entry name" value="RmlC-like cupins"/>
    <property type="match status" value="1"/>
</dbReference>
<dbReference type="CDD" id="cd00438">
    <property type="entry name" value="cupin_RmlC"/>
    <property type="match status" value="1"/>
</dbReference>
<proteinExistence type="predicted"/>
<protein>
    <recommendedName>
        <fullName evidence="4">dTDP-4-dehydrorhamnose 3,5-epimerase</fullName>
        <ecNumber evidence="3">5.1.3.13</ecNumber>
    </recommendedName>
    <alternativeName>
        <fullName evidence="6">Thymidine diphospho-4-keto-rhamnose 3,5-epimerase</fullName>
    </alternativeName>
    <alternativeName>
        <fullName evidence="5">dTDP-4-keto-6-deoxyglucose 3,5-epimerase</fullName>
    </alternativeName>
    <alternativeName>
        <fullName evidence="7">dTDP-6-deoxy-D-xylo-4-hexulose 3,5-epimerase</fullName>
    </alternativeName>
</protein>
<evidence type="ECO:0000313" key="9">
    <source>
        <dbReference type="Proteomes" id="UP001652504"/>
    </source>
</evidence>
<comment type="caution">
    <text evidence="8">The sequence shown here is derived from an EMBL/GenBank/DDBJ whole genome shotgun (WGS) entry which is preliminary data.</text>
</comment>
<comment type="function">
    <text evidence="2">Catalyzes the epimerization of the C3' and C5'positions of dTDP-6-deoxy-D-xylo-4-hexulose, forming dTDP-6-deoxy-L-lyxo-4-hexulose.</text>
</comment>